<name>A0A1G7B3S2_9BACT</name>
<dbReference type="Proteomes" id="UP000243205">
    <property type="component" value="Unassembled WGS sequence"/>
</dbReference>
<dbReference type="RefSeq" id="WP_092077511.1">
    <property type="nucleotide sequence ID" value="NZ_FNAQ01000005.1"/>
</dbReference>
<dbReference type="InterPro" id="IPR010064">
    <property type="entry name" value="HK97-gp10_tail"/>
</dbReference>
<dbReference type="Pfam" id="PF04883">
    <property type="entry name" value="HK97-gp10_like"/>
    <property type="match status" value="1"/>
</dbReference>
<dbReference type="EMBL" id="FNAQ01000005">
    <property type="protein sequence ID" value="SDE20936.1"/>
    <property type="molecule type" value="Genomic_DNA"/>
</dbReference>
<accession>A0A1G7B3S2</accession>
<dbReference type="AlphaFoldDB" id="A0A1G7B3S2"/>
<protein>
    <submittedName>
        <fullName evidence="1">Phage protein, HK97 gp10 family</fullName>
    </submittedName>
</protein>
<evidence type="ECO:0000313" key="2">
    <source>
        <dbReference type="Proteomes" id="UP000243205"/>
    </source>
</evidence>
<dbReference type="OrthoDB" id="4457835at2"/>
<proteinExistence type="predicted"/>
<organism evidence="1 2">
    <name type="scientific">Desulfuromonas thiophila</name>
    <dbReference type="NCBI Taxonomy" id="57664"/>
    <lineage>
        <taxon>Bacteria</taxon>
        <taxon>Pseudomonadati</taxon>
        <taxon>Thermodesulfobacteriota</taxon>
        <taxon>Desulfuromonadia</taxon>
        <taxon>Desulfuromonadales</taxon>
        <taxon>Desulfuromonadaceae</taxon>
        <taxon>Desulfuromonas</taxon>
    </lineage>
</organism>
<evidence type="ECO:0000313" key="1">
    <source>
        <dbReference type="EMBL" id="SDE20936.1"/>
    </source>
</evidence>
<reference evidence="2" key="1">
    <citation type="submission" date="2016-10" db="EMBL/GenBank/DDBJ databases">
        <authorList>
            <person name="Varghese N."/>
            <person name="Submissions S."/>
        </authorList>
    </citation>
    <scope>NUCLEOTIDE SEQUENCE [LARGE SCALE GENOMIC DNA]</scope>
    <source>
        <strain evidence="2">DSM 8987</strain>
    </source>
</reference>
<gene>
    <name evidence="1" type="ORF">SAMN05661003_10519</name>
</gene>
<dbReference type="STRING" id="57664.SAMN05661003_10519"/>
<sequence length="129" mass="14466">MSNFRLDWNGAQLTAEVRGECREAIREGAEAIATDARRLCPVDSGELKNTIEVATWEKPDAIGAYVKAGGDKLGHVARFVELGTPGTTYRAGKRKGKSRRPIKAKPYLRPSLKRNRTLVQEKFRNRLKQ</sequence>
<keyword evidence="2" id="KW-1185">Reference proteome</keyword>